<dbReference type="AlphaFoldDB" id="A0A251VU62"/>
<dbReference type="EMBL" id="MNCJ02000316">
    <property type="protein sequence ID" value="KAF5823727.1"/>
    <property type="molecule type" value="Genomic_DNA"/>
</dbReference>
<dbReference type="Proteomes" id="UP000215914">
    <property type="component" value="Chromosome 1"/>
</dbReference>
<reference evidence="2" key="2">
    <citation type="submission" date="2017-02" db="EMBL/GenBank/DDBJ databases">
        <title>Sunflower complete genome.</title>
        <authorList>
            <person name="Langlade N."/>
            <person name="Munos S."/>
        </authorList>
    </citation>
    <scope>NUCLEOTIDE SEQUENCE [LARGE SCALE GENOMIC DNA]</scope>
    <source>
        <tissue evidence="2">Leaves</tissue>
    </source>
</reference>
<name>A0A251VU62_HELAN</name>
<reference evidence="1" key="3">
    <citation type="submission" date="2020-06" db="EMBL/GenBank/DDBJ databases">
        <title>Helianthus annuus Genome sequencing and assembly Release 2.</title>
        <authorList>
            <person name="Gouzy J."/>
            <person name="Langlade N."/>
            <person name="Munos S."/>
        </authorList>
    </citation>
    <scope>NUCLEOTIDE SEQUENCE</scope>
    <source>
        <tissue evidence="1">Leaves</tissue>
    </source>
</reference>
<evidence type="ECO:0000313" key="2">
    <source>
        <dbReference type="EMBL" id="OTG38311.1"/>
    </source>
</evidence>
<dbReference type="Gramene" id="mRNA:HanXRQr2_Chr01g0041431">
    <property type="protein sequence ID" value="CDS:HanXRQr2_Chr01g0041431.1"/>
    <property type="gene ID" value="HanXRQr2_Chr01g0041431"/>
</dbReference>
<protein>
    <submittedName>
        <fullName evidence="2">Uncharacterized protein</fullName>
    </submittedName>
</protein>
<proteinExistence type="predicted"/>
<evidence type="ECO:0000313" key="3">
    <source>
        <dbReference type="Proteomes" id="UP000215914"/>
    </source>
</evidence>
<gene>
    <name evidence="2" type="ORF">HannXRQ_Chr01g0028331</name>
    <name evidence="1" type="ORF">HanXRQr2_Chr01g0041431</name>
</gene>
<evidence type="ECO:0000313" key="1">
    <source>
        <dbReference type="EMBL" id="KAF5823727.1"/>
    </source>
</evidence>
<accession>A0A251VU62</accession>
<reference evidence="1 3" key="1">
    <citation type="journal article" date="2017" name="Nature">
        <title>The sunflower genome provides insights into oil metabolism, flowering and Asterid evolution.</title>
        <authorList>
            <person name="Badouin H."/>
            <person name="Gouzy J."/>
            <person name="Grassa C.J."/>
            <person name="Murat F."/>
            <person name="Staton S.E."/>
            <person name="Cottret L."/>
            <person name="Lelandais-Briere C."/>
            <person name="Owens G.L."/>
            <person name="Carrere S."/>
            <person name="Mayjonade B."/>
            <person name="Legrand L."/>
            <person name="Gill N."/>
            <person name="Kane N.C."/>
            <person name="Bowers J.E."/>
            <person name="Hubner S."/>
            <person name="Bellec A."/>
            <person name="Berard A."/>
            <person name="Berges H."/>
            <person name="Blanchet N."/>
            <person name="Boniface M.C."/>
            <person name="Brunel D."/>
            <person name="Catrice O."/>
            <person name="Chaidir N."/>
            <person name="Claudel C."/>
            <person name="Donnadieu C."/>
            <person name="Faraut T."/>
            <person name="Fievet G."/>
            <person name="Helmstetter N."/>
            <person name="King M."/>
            <person name="Knapp S.J."/>
            <person name="Lai Z."/>
            <person name="Le Paslier M.C."/>
            <person name="Lippi Y."/>
            <person name="Lorenzon L."/>
            <person name="Mandel J.R."/>
            <person name="Marage G."/>
            <person name="Marchand G."/>
            <person name="Marquand E."/>
            <person name="Bret-Mestries E."/>
            <person name="Morien E."/>
            <person name="Nambeesan S."/>
            <person name="Nguyen T."/>
            <person name="Pegot-Espagnet P."/>
            <person name="Pouilly N."/>
            <person name="Raftis F."/>
            <person name="Sallet E."/>
            <person name="Schiex T."/>
            <person name="Thomas J."/>
            <person name="Vandecasteele C."/>
            <person name="Vares D."/>
            <person name="Vear F."/>
            <person name="Vautrin S."/>
            <person name="Crespi M."/>
            <person name="Mangin B."/>
            <person name="Burke J.M."/>
            <person name="Salse J."/>
            <person name="Munos S."/>
            <person name="Vincourt P."/>
            <person name="Rieseberg L.H."/>
            <person name="Langlade N.B."/>
        </authorList>
    </citation>
    <scope>NUCLEOTIDE SEQUENCE [LARGE SCALE GENOMIC DNA]</scope>
    <source>
        <strain evidence="3">cv. SF193</strain>
        <tissue evidence="1">Leaves</tissue>
    </source>
</reference>
<dbReference type="EMBL" id="CM007890">
    <property type="protein sequence ID" value="OTG38311.1"/>
    <property type="molecule type" value="Genomic_DNA"/>
</dbReference>
<dbReference type="InParanoid" id="A0A251VU62"/>
<keyword evidence="3" id="KW-1185">Reference proteome</keyword>
<sequence length="73" mass="8326">MPQIPYIKTDHFSKTHETFPAPTLPNLRLQTLLLHLHPQSNDLATLRSSIFLSRSSSLALQTFSPLPYIETDH</sequence>
<organism evidence="2 3">
    <name type="scientific">Helianthus annuus</name>
    <name type="common">Common sunflower</name>
    <dbReference type="NCBI Taxonomy" id="4232"/>
    <lineage>
        <taxon>Eukaryota</taxon>
        <taxon>Viridiplantae</taxon>
        <taxon>Streptophyta</taxon>
        <taxon>Embryophyta</taxon>
        <taxon>Tracheophyta</taxon>
        <taxon>Spermatophyta</taxon>
        <taxon>Magnoliopsida</taxon>
        <taxon>eudicotyledons</taxon>
        <taxon>Gunneridae</taxon>
        <taxon>Pentapetalae</taxon>
        <taxon>asterids</taxon>
        <taxon>campanulids</taxon>
        <taxon>Asterales</taxon>
        <taxon>Asteraceae</taxon>
        <taxon>Asteroideae</taxon>
        <taxon>Heliantheae alliance</taxon>
        <taxon>Heliantheae</taxon>
        <taxon>Helianthus</taxon>
    </lineage>
</organism>